<sequence>MFGARRISDRKELILEPIDPNKFNGSRQGFKQARMPTIEGLLFDSSGLPGLLGLTKDSKFDVARSQMRRSFRAIRNMACRFRRQGKDGLMNKLLGENDTGKHGISTDDPNRVFAE</sequence>
<dbReference type="Proteomes" id="UP000553632">
    <property type="component" value="Unassembled WGS sequence"/>
</dbReference>
<evidence type="ECO:0000313" key="3">
    <source>
        <dbReference type="Proteomes" id="UP000553632"/>
    </source>
</evidence>
<keyword evidence="3" id="KW-1185">Reference proteome</keyword>
<feature type="region of interest" description="Disordered" evidence="1">
    <location>
        <begin position="93"/>
        <end position="115"/>
    </location>
</feature>
<dbReference type="AlphaFoldDB" id="A0A7J6TC28"/>
<dbReference type="EMBL" id="JABANO010012139">
    <property type="protein sequence ID" value="KAF4742312.1"/>
    <property type="molecule type" value="Genomic_DNA"/>
</dbReference>
<reference evidence="2 3" key="1">
    <citation type="submission" date="2020-04" db="EMBL/GenBank/DDBJ databases">
        <title>Perkinsus olseni comparative genomics.</title>
        <authorList>
            <person name="Bogema D.R."/>
        </authorList>
    </citation>
    <scope>NUCLEOTIDE SEQUENCE [LARGE SCALE GENOMIC DNA]</scope>
    <source>
        <strain evidence="2 3">ATCC PRA-207</strain>
    </source>
</reference>
<proteinExistence type="predicted"/>
<accession>A0A7J6TC28</accession>
<gene>
    <name evidence="2" type="ORF">FOZ63_010108</name>
</gene>
<evidence type="ECO:0000313" key="2">
    <source>
        <dbReference type="EMBL" id="KAF4742312.1"/>
    </source>
</evidence>
<protein>
    <submittedName>
        <fullName evidence="2">Uncharacterized protein</fullName>
    </submittedName>
</protein>
<feature type="compositionally biased region" description="Basic and acidic residues" evidence="1">
    <location>
        <begin position="98"/>
        <end position="115"/>
    </location>
</feature>
<evidence type="ECO:0000256" key="1">
    <source>
        <dbReference type="SAM" id="MobiDB-lite"/>
    </source>
</evidence>
<comment type="caution">
    <text evidence="2">The sequence shown here is derived from an EMBL/GenBank/DDBJ whole genome shotgun (WGS) entry which is preliminary data.</text>
</comment>
<name>A0A7J6TC28_PEROL</name>
<organism evidence="2 3">
    <name type="scientific">Perkinsus olseni</name>
    <name type="common">Perkinsus atlanticus</name>
    <dbReference type="NCBI Taxonomy" id="32597"/>
    <lineage>
        <taxon>Eukaryota</taxon>
        <taxon>Sar</taxon>
        <taxon>Alveolata</taxon>
        <taxon>Perkinsozoa</taxon>
        <taxon>Perkinsea</taxon>
        <taxon>Perkinsida</taxon>
        <taxon>Perkinsidae</taxon>
        <taxon>Perkinsus</taxon>
    </lineage>
</organism>